<comment type="caution">
    <text evidence="7">The sequence shown here is derived from an EMBL/GenBank/DDBJ whole genome shotgun (WGS) entry which is preliminary data.</text>
</comment>
<evidence type="ECO:0000256" key="3">
    <source>
        <dbReference type="ARBA" id="ARBA00022806"/>
    </source>
</evidence>
<dbReference type="InterPro" id="IPR014016">
    <property type="entry name" value="UvrD-like_ATP-bd"/>
</dbReference>
<dbReference type="Pfam" id="PF00580">
    <property type="entry name" value="UvrD-helicase"/>
    <property type="match status" value="1"/>
</dbReference>
<keyword evidence="1 5" id="KW-0547">Nucleotide-binding</keyword>
<protein>
    <submittedName>
        <fullName evidence="7">AAA family ATPase</fullName>
    </submittedName>
</protein>
<evidence type="ECO:0000313" key="7">
    <source>
        <dbReference type="EMBL" id="MBD3324241.1"/>
    </source>
</evidence>
<dbReference type="InterPro" id="IPR027417">
    <property type="entry name" value="P-loop_NTPase"/>
</dbReference>
<accession>A0A9D5Q5U9</accession>
<keyword evidence="2 5" id="KW-0378">Hydrolase</keyword>
<keyword evidence="3 5" id="KW-0347">Helicase</keyword>
<evidence type="ECO:0000259" key="6">
    <source>
        <dbReference type="PROSITE" id="PS51198"/>
    </source>
</evidence>
<gene>
    <name evidence="7" type="ORF">GF339_06625</name>
</gene>
<dbReference type="EMBL" id="WJJP01000206">
    <property type="protein sequence ID" value="MBD3324241.1"/>
    <property type="molecule type" value="Genomic_DNA"/>
</dbReference>
<dbReference type="GO" id="GO:0003678">
    <property type="term" value="F:DNA helicase activity"/>
    <property type="evidence" value="ECO:0007669"/>
    <property type="project" value="InterPro"/>
</dbReference>
<dbReference type="GO" id="GO:0003677">
    <property type="term" value="F:DNA binding"/>
    <property type="evidence" value="ECO:0007669"/>
    <property type="project" value="InterPro"/>
</dbReference>
<feature type="binding site" evidence="5">
    <location>
        <begin position="26"/>
        <end position="33"/>
    </location>
    <ligand>
        <name>ATP</name>
        <dbReference type="ChEBI" id="CHEBI:30616"/>
    </ligand>
</feature>
<dbReference type="InterPro" id="IPR000212">
    <property type="entry name" value="DNA_helicase_UvrD/REP"/>
</dbReference>
<evidence type="ECO:0000256" key="4">
    <source>
        <dbReference type="ARBA" id="ARBA00022840"/>
    </source>
</evidence>
<dbReference type="GO" id="GO:0005524">
    <property type="term" value="F:ATP binding"/>
    <property type="evidence" value="ECO:0007669"/>
    <property type="project" value="UniProtKB-UniRule"/>
</dbReference>
<evidence type="ECO:0000256" key="1">
    <source>
        <dbReference type="ARBA" id="ARBA00022741"/>
    </source>
</evidence>
<dbReference type="Gene3D" id="3.40.50.300">
    <property type="entry name" value="P-loop containing nucleotide triphosphate hydrolases"/>
    <property type="match status" value="1"/>
</dbReference>
<name>A0A9D5Q5U9_9BACT</name>
<dbReference type="Proteomes" id="UP000649604">
    <property type="component" value="Unassembled WGS sequence"/>
</dbReference>
<evidence type="ECO:0000256" key="2">
    <source>
        <dbReference type="ARBA" id="ARBA00022801"/>
    </source>
</evidence>
<proteinExistence type="predicted"/>
<reference evidence="7" key="1">
    <citation type="submission" date="2019-11" db="EMBL/GenBank/DDBJ databases">
        <title>Microbial mats filling the niche in hypersaline microbial mats.</title>
        <authorList>
            <person name="Wong H.L."/>
            <person name="Macleod F.I."/>
            <person name="White R.A. III"/>
            <person name="Burns B.P."/>
        </authorList>
    </citation>
    <scope>NUCLEOTIDE SEQUENCE</scope>
    <source>
        <strain evidence="7">Rbin_158</strain>
    </source>
</reference>
<feature type="domain" description="UvrD-like helicase ATP-binding" evidence="6">
    <location>
        <begin position="5"/>
        <end position="270"/>
    </location>
</feature>
<keyword evidence="4 5" id="KW-0067">ATP-binding</keyword>
<dbReference type="AlphaFoldDB" id="A0A9D5Q5U9"/>
<feature type="non-terminal residue" evidence="7">
    <location>
        <position position="270"/>
    </location>
</feature>
<dbReference type="GO" id="GO:0016787">
    <property type="term" value="F:hydrolase activity"/>
    <property type="evidence" value="ECO:0007669"/>
    <property type="project" value="UniProtKB-UniRule"/>
</dbReference>
<organism evidence="7 8">
    <name type="scientific">candidate division KSB3 bacterium</name>
    <dbReference type="NCBI Taxonomy" id="2044937"/>
    <lineage>
        <taxon>Bacteria</taxon>
        <taxon>candidate division KSB3</taxon>
    </lineage>
</organism>
<dbReference type="SUPFAM" id="SSF52540">
    <property type="entry name" value="P-loop containing nucleoside triphosphate hydrolases"/>
    <property type="match status" value="1"/>
</dbReference>
<evidence type="ECO:0000256" key="5">
    <source>
        <dbReference type="PROSITE-ProRule" id="PRU00560"/>
    </source>
</evidence>
<dbReference type="Gene3D" id="1.10.10.160">
    <property type="match status" value="1"/>
</dbReference>
<dbReference type="CDD" id="cd17932">
    <property type="entry name" value="DEXQc_UvrD"/>
    <property type="match status" value="1"/>
</dbReference>
<evidence type="ECO:0000313" key="8">
    <source>
        <dbReference type="Proteomes" id="UP000649604"/>
    </source>
</evidence>
<dbReference type="PROSITE" id="PS51198">
    <property type="entry name" value="UVRD_HELICASE_ATP_BIND"/>
    <property type="match status" value="1"/>
</dbReference>
<sequence length="270" mass="31370">MKFLEQLNPKQRQAVTAPLQPILVIAGPGTGKTRTLVARMLYLIQHYGIPPHKILAVTFTNKAKDEMRSRLREELGDAVNDLTIGTFHRYCLDVLRTYHREVGLPKQFAIADETTQLMTLSHASRITDERSLRTVLNAISSYRLNKDHLNPNFQGVALKWLTPYQKKLRKNNLIDFDQIILLTQTLLSEHPELIEEQQQRFDAILVDEFQDTDPVQYDIMRSLAQQHRNVFAVADDDQSIFAWRGAHIENIQRYMDDFECRDNQIILDEN</sequence>
<dbReference type="InterPro" id="IPR013986">
    <property type="entry name" value="DExx_box_DNA_helicase_dom_sf"/>
</dbReference>
<dbReference type="PANTHER" id="PTHR11070">
    <property type="entry name" value="UVRD / RECB / PCRA DNA HELICASE FAMILY MEMBER"/>
    <property type="match status" value="1"/>
</dbReference>